<dbReference type="GO" id="GO:0009279">
    <property type="term" value="C:cell outer membrane"/>
    <property type="evidence" value="ECO:0007669"/>
    <property type="project" value="UniProtKB-SubCell"/>
</dbReference>
<dbReference type="Pfam" id="PF03349">
    <property type="entry name" value="Toluene_X"/>
    <property type="match status" value="1"/>
</dbReference>
<name>A0A3E0H178_9GAMM</name>
<protein>
    <submittedName>
        <fullName evidence="9">Long-chain fatty acid transport protein</fullName>
    </submittedName>
</protein>
<dbReference type="AlphaFoldDB" id="A0A3E0H178"/>
<evidence type="ECO:0000256" key="2">
    <source>
        <dbReference type="ARBA" id="ARBA00008163"/>
    </source>
</evidence>
<accession>A0A3E0H178</accession>
<dbReference type="RefSeq" id="WP_116208806.1">
    <property type="nucleotide sequence ID" value="NZ_QUNR01000004.1"/>
</dbReference>
<sequence>MHRHIVRQSAITIAIASFSLTTHAAGLEYPWQSTSAMGSAQANAAEANDASTVFFNPAGMARLKTTMVSQAGQVLSVRGQFENMGTTRLNNGSGTELQTGGNGGSYHPQAIPAGQFYAVMPYSDTITLGLGIFVPYGANVNYKSDWVGRMFQDEGTIETVNINPSMSIRFDDKHSIGFGLSAQIMHMKLRAGADVEEAAYGISKSTIQTGASLACSPSGLPLIGGITAATCTGVANLLAGPLVSEAQGEGSLTIEGFGYGFGWNAGYMYRFNDDRTRFGLTYRSLIRQTIKADYDWDFSDVSGTIPDITGVREGNLLSLVGALTNRIELRDYVENYVRPDSKAELKIVTPESIGTALFHQVNDRLALMGSLTWTRTSRIQELRVVAEDREGPNGTITQGDAVVNTRFRDTFKGAVGLNYRVNDKLMLRTGFGYEQTPLPDAEARHAALPDNNRFVYSLGANISPRKGLDIDLAYSYIVIEDAAANYTDDCHPSGYLLSQAPADGATSTTQCTGNGGTFRGVFKNTYVHSAGIQLNQRF</sequence>
<dbReference type="SUPFAM" id="SSF56935">
    <property type="entry name" value="Porins"/>
    <property type="match status" value="1"/>
</dbReference>
<comment type="similarity">
    <text evidence="2">Belongs to the OmpP1/FadL family.</text>
</comment>
<keyword evidence="7" id="KW-0998">Cell outer membrane</keyword>
<reference evidence="9 10" key="1">
    <citation type="submission" date="2018-08" db="EMBL/GenBank/DDBJ databases">
        <title>Genomic Encyclopedia of Type Strains, Phase IV (KMG-IV): sequencing the most valuable type-strain genomes for metagenomic binning, comparative biology and taxonomic classification.</title>
        <authorList>
            <person name="Goeker M."/>
        </authorList>
    </citation>
    <scope>NUCLEOTIDE SEQUENCE [LARGE SCALE GENOMIC DNA]</scope>
    <source>
        <strain evidence="9 10">DSM 26022</strain>
    </source>
</reference>
<evidence type="ECO:0000256" key="7">
    <source>
        <dbReference type="ARBA" id="ARBA00023237"/>
    </source>
</evidence>
<dbReference type="Gene3D" id="2.40.160.60">
    <property type="entry name" value="Outer membrane protein transport protein (OMPP1/FadL/TodX)"/>
    <property type="match status" value="1"/>
</dbReference>
<proteinExistence type="inferred from homology"/>
<evidence type="ECO:0000256" key="6">
    <source>
        <dbReference type="ARBA" id="ARBA00023136"/>
    </source>
</evidence>
<evidence type="ECO:0000256" key="8">
    <source>
        <dbReference type="SAM" id="SignalP"/>
    </source>
</evidence>
<keyword evidence="6" id="KW-0472">Membrane</keyword>
<keyword evidence="3" id="KW-1134">Transmembrane beta strand</keyword>
<dbReference type="PANTHER" id="PTHR35093">
    <property type="entry name" value="OUTER MEMBRANE PROTEIN NMB0088-RELATED"/>
    <property type="match status" value="1"/>
</dbReference>
<dbReference type="InterPro" id="IPR005017">
    <property type="entry name" value="OMPP1/FadL/TodX"/>
</dbReference>
<dbReference type="Proteomes" id="UP000256774">
    <property type="component" value="Unassembled WGS sequence"/>
</dbReference>
<keyword evidence="4" id="KW-0812">Transmembrane</keyword>
<comment type="subcellular location">
    <subcellularLocation>
        <location evidence="1">Cell outer membrane</location>
        <topology evidence="1">Multi-pass membrane protein</topology>
    </subcellularLocation>
</comment>
<evidence type="ECO:0000256" key="4">
    <source>
        <dbReference type="ARBA" id="ARBA00022692"/>
    </source>
</evidence>
<comment type="caution">
    <text evidence="9">The sequence shown here is derived from an EMBL/GenBank/DDBJ whole genome shotgun (WGS) entry which is preliminary data.</text>
</comment>
<evidence type="ECO:0000256" key="5">
    <source>
        <dbReference type="ARBA" id="ARBA00022729"/>
    </source>
</evidence>
<feature type="chain" id="PRO_5017760594" evidence="8">
    <location>
        <begin position="25"/>
        <end position="538"/>
    </location>
</feature>
<organism evidence="9 10">
    <name type="scientific">Paraperlucidibaca baekdonensis</name>
    <dbReference type="NCBI Taxonomy" id="748120"/>
    <lineage>
        <taxon>Bacteria</taxon>
        <taxon>Pseudomonadati</taxon>
        <taxon>Pseudomonadota</taxon>
        <taxon>Gammaproteobacteria</taxon>
        <taxon>Moraxellales</taxon>
        <taxon>Moraxellaceae</taxon>
        <taxon>Paraperlucidibaca</taxon>
    </lineage>
</organism>
<gene>
    <name evidence="9" type="ORF">DFR26_2002</name>
</gene>
<evidence type="ECO:0000256" key="3">
    <source>
        <dbReference type="ARBA" id="ARBA00022452"/>
    </source>
</evidence>
<keyword evidence="10" id="KW-1185">Reference proteome</keyword>
<feature type="signal peptide" evidence="8">
    <location>
        <begin position="1"/>
        <end position="24"/>
    </location>
</feature>
<evidence type="ECO:0000313" key="10">
    <source>
        <dbReference type="Proteomes" id="UP000256774"/>
    </source>
</evidence>
<dbReference type="EMBL" id="QUNR01000004">
    <property type="protein sequence ID" value="REH36862.1"/>
    <property type="molecule type" value="Genomic_DNA"/>
</dbReference>
<dbReference type="GO" id="GO:0015483">
    <property type="term" value="F:long-chain fatty acid transporting porin activity"/>
    <property type="evidence" value="ECO:0007669"/>
    <property type="project" value="TreeGrafter"/>
</dbReference>
<keyword evidence="5 8" id="KW-0732">Signal</keyword>
<evidence type="ECO:0000313" key="9">
    <source>
        <dbReference type="EMBL" id="REH36862.1"/>
    </source>
</evidence>
<dbReference type="OrthoDB" id="19849at2"/>
<dbReference type="PANTHER" id="PTHR35093:SF8">
    <property type="entry name" value="OUTER MEMBRANE PROTEIN NMB0088-RELATED"/>
    <property type="match status" value="1"/>
</dbReference>
<evidence type="ECO:0000256" key="1">
    <source>
        <dbReference type="ARBA" id="ARBA00004571"/>
    </source>
</evidence>